<keyword evidence="2" id="KW-0433">Leucine-rich repeat</keyword>
<accession>A0AAW1PG87</accession>
<dbReference type="Proteomes" id="UP001489004">
    <property type="component" value="Unassembled WGS sequence"/>
</dbReference>
<comment type="caution">
    <text evidence="4">The sequence shown here is derived from an EMBL/GenBank/DDBJ whole genome shotgun (WGS) entry which is preliminary data.</text>
</comment>
<dbReference type="SMART" id="SM00369">
    <property type="entry name" value="LRR_TYP"/>
    <property type="match status" value="8"/>
</dbReference>
<dbReference type="EMBL" id="JALJOR010000012">
    <property type="protein sequence ID" value="KAK9807493.1"/>
    <property type="molecule type" value="Genomic_DNA"/>
</dbReference>
<keyword evidence="3" id="KW-0677">Repeat</keyword>
<keyword evidence="5" id="KW-1185">Reference proteome</keyword>
<dbReference type="PANTHER" id="PTHR46652:SF3">
    <property type="entry name" value="LEUCINE-RICH REPEAT-CONTAINING PROTEIN 9"/>
    <property type="match status" value="1"/>
</dbReference>
<dbReference type="InterPro" id="IPR001611">
    <property type="entry name" value="Leu-rich_rpt"/>
</dbReference>
<dbReference type="AlphaFoldDB" id="A0AAW1PG87"/>
<name>A0AAW1PG87_9CHLO</name>
<evidence type="ECO:0000313" key="5">
    <source>
        <dbReference type="Proteomes" id="UP001489004"/>
    </source>
</evidence>
<protein>
    <recommendedName>
        <fullName evidence="6">Protein phosphatase 1 regulatory subunit 7</fullName>
    </recommendedName>
</protein>
<dbReference type="PROSITE" id="PS51450">
    <property type="entry name" value="LRR"/>
    <property type="match status" value="7"/>
</dbReference>
<dbReference type="SUPFAM" id="SSF52058">
    <property type="entry name" value="L domain-like"/>
    <property type="match status" value="1"/>
</dbReference>
<dbReference type="InterPro" id="IPR050836">
    <property type="entry name" value="SDS22/Internalin_LRR"/>
</dbReference>
<dbReference type="InterPro" id="IPR025875">
    <property type="entry name" value="Leu-rich_rpt_4"/>
</dbReference>
<organism evidence="4 5">
    <name type="scientific">[Myrmecia] bisecta</name>
    <dbReference type="NCBI Taxonomy" id="41462"/>
    <lineage>
        <taxon>Eukaryota</taxon>
        <taxon>Viridiplantae</taxon>
        <taxon>Chlorophyta</taxon>
        <taxon>core chlorophytes</taxon>
        <taxon>Trebouxiophyceae</taxon>
        <taxon>Trebouxiales</taxon>
        <taxon>Trebouxiaceae</taxon>
        <taxon>Myrmecia</taxon>
    </lineage>
</organism>
<dbReference type="FunFam" id="3.80.10.10:FF:000312">
    <property type="entry name" value="Protein phosphatases pp1 regulatory subunit, putative"/>
    <property type="match status" value="1"/>
</dbReference>
<dbReference type="Pfam" id="PF13855">
    <property type="entry name" value="LRR_8"/>
    <property type="match status" value="1"/>
</dbReference>
<dbReference type="InterPro" id="IPR032675">
    <property type="entry name" value="LRR_dom_sf"/>
</dbReference>
<evidence type="ECO:0000256" key="1">
    <source>
        <dbReference type="ARBA" id="ARBA00004430"/>
    </source>
</evidence>
<gene>
    <name evidence="4" type="ORF">WJX72_000775</name>
</gene>
<dbReference type="PANTHER" id="PTHR46652">
    <property type="entry name" value="LEUCINE-RICH REPEAT AND IQ DOMAIN-CONTAINING PROTEIN 1-RELATED"/>
    <property type="match status" value="1"/>
</dbReference>
<proteinExistence type="predicted"/>
<evidence type="ECO:0000313" key="4">
    <source>
        <dbReference type="EMBL" id="KAK9807493.1"/>
    </source>
</evidence>
<dbReference type="GO" id="GO:0005930">
    <property type="term" value="C:axoneme"/>
    <property type="evidence" value="ECO:0007669"/>
    <property type="project" value="UniProtKB-SubCell"/>
</dbReference>
<dbReference type="InterPro" id="IPR003591">
    <property type="entry name" value="Leu-rich_rpt_typical-subtyp"/>
</dbReference>
<comment type="subcellular location">
    <subcellularLocation>
        <location evidence="1">Cytoplasm</location>
        <location evidence="1">Cytoskeleton</location>
        <location evidence="1">Cilium axoneme</location>
    </subcellularLocation>
</comment>
<dbReference type="Pfam" id="PF12799">
    <property type="entry name" value="LRR_4"/>
    <property type="match status" value="1"/>
</dbReference>
<sequence length="325" mass="36094">MSQDGLVQTSQELDLTNSHLPSLEGVQLEPGLTSLDLTANRLRELEPKLLALKGLRKLFLRQNLLSDAAKVVELASAAVLEELVLQDNQLKQIPSFRGFSSLQRLELSYNEIRSLAPLTDLSTAHIQELYVASNKVTCIEGISQLTSLTLLELGSNRVSTIEGLDNLQQLQELWLGRNRITQIRSLSCLICLQRLSLQSNRLTSMLGLEACVTLEELYLSHNGITHIEGLSTLIKLQILDVSNNMIAEVAGLETLTELQDLWLNDNQIPSLAPLGQALRGPQQTLTCIYLQNNPATKDNAEYRQIMMDLLPCLKQLDSDYVRGGP</sequence>
<evidence type="ECO:0000256" key="2">
    <source>
        <dbReference type="ARBA" id="ARBA00022614"/>
    </source>
</evidence>
<evidence type="ECO:0008006" key="6">
    <source>
        <dbReference type="Google" id="ProtNLM"/>
    </source>
</evidence>
<evidence type="ECO:0000256" key="3">
    <source>
        <dbReference type="ARBA" id="ARBA00022737"/>
    </source>
</evidence>
<dbReference type="Gene3D" id="3.80.10.10">
    <property type="entry name" value="Ribonuclease Inhibitor"/>
    <property type="match status" value="3"/>
</dbReference>
<dbReference type="SMART" id="SM00365">
    <property type="entry name" value="LRR_SD22"/>
    <property type="match status" value="9"/>
</dbReference>
<reference evidence="4 5" key="1">
    <citation type="journal article" date="2024" name="Nat. Commun.">
        <title>Phylogenomics reveals the evolutionary origins of lichenization in chlorophyte algae.</title>
        <authorList>
            <person name="Puginier C."/>
            <person name="Libourel C."/>
            <person name="Otte J."/>
            <person name="Skaloud P."/>
            <person name="Haon M."/>
            <person name="Grisel S."/>
            <person name="Petersen M."/>
            <person name="Berrin J.G."/>
            <person name="Delaux P.M."/>
            <person name="Dal Grande F."/>
            <person name="Keller J."/>
        </authorList>
    </citation>
    <scope>NUCLEOTIDE SEQUENCE [LARGE SCALE GENOMIC DNA]</scope>
    <source>
        <strain evidence="4 5">SAG 2043</strain>
    </source>
</reference>